<comment type="caution">
    <text evidence="4">The sequence shown here is derived from an EMBL/GenBank/DDBJ whole genome shotgun (WGS) entry which is preliminary data.</text>
</comment>
<organism evidence="4 5">
    <name type="scientific">Nesterenkonia aethiopica</name>
    <dbReference type="NCBI Taxonomy" id="269144"/>
    <lineage>
        <taxon>Bacteria</taxon>
        <taxon>Bacillati</taxon>
        <taxon>Actinomycetota</taxon>
        <taxon>Actinomycetes</taxon>
        <taxon>Micrococcales</taxon>
        <taxon>Micrococcaceae</taxon>
        <taxon>Nesterenkonia</taxon>
    </lineage>
</organism>
<dbReference type="InterPro" id="IPR008984">
    <property type="entry name" value="SMAD_FHA_dom_sf"/>
</dbReference>
<sequence length="169" mass="18209">MSELAVTVLQFGLLLLLWILILSIIGAQGRDLMVSKKSRTRAHASAARRNDGGSAPGAQSGSQAPHTGQTPRPRPRKLVVTEGPLAGTELDLGSAPIMLGRAQECTLVLEDDYASGKHARLFPQGSRWFLEDLGSTNGTWLGEEQLTRASTVEPGERIRIGKTVLELRT</sequence>
<feature type="domain" description="FHA" evidence="3">
    <location>
        <begin position="97"/>
        <end position="146"/>
    </location>
</feature>
<protein>
    <submittedName>
        <fullName evidence="4">Antibiotic biosynthesis regulator FhaB</fullName>
    </submittedName>
</protein>
<evidence type="ECO:0000313" key="5">
    <source>
        <dbReference type="Proteomes" id="UP001500236"/>
    </source>
</evidence>
<dbReference type="EMBL" id="BAAAVT010000022">
    <property type="protein sequence ID" value="GAA3074382.1"/>
    <property type="molecule type" value="Genomic_DNA"/>
</dbReference>
<evidence type="ECO:0000256" key="1">
    <source>
        <dbReference type="ARBA" id="ARBA00022553"/>
    </source>
</evidence>
<dbReference type="InterPro" id="IPR050923">
    <property type="entry name" value="Cell_Proc_Reg/RNA_Proc"/>
</dbReference>
<dbReference type="Proteomes" id="UP001500236">
    <property type="component" value="Unassembled WGS sequence"/>
</dbReference>
<dbReference type="SMART" id="SM00240">
    <property type="entry name" value="FHA"/>
    <property type="match status" value="1"/>
</dbReference>
<proteinExistence type="predicted"/>
<feature type="region of interest" description="Disordered" evidence="2">
    <location>
        <begin position="40"/>
        <end position="76"/>
    </location>
</feature>
<evidence type="ECO:0000313" key="4">
    <source>
        <dbReference type="EMBL" id="GAA3074382.1"/>
    </source>
</evidence>
<evidence type="ECO:0000259" key="3">
    <source>
        <dbReference type="PROSITE" id="PS50006"/>
    </source>
</evidence>
<feature type="compositionally biased region" description="Low complexity" evidence="2">
    <location>
        <begin position="43"/>
        <end position="65"/>
    </location>
</feature>
<dbReference type="Pfam" id="PF00498">
    <property type="entry name" value="FHA"/>
    <property type="match status" value="1"/>
</dbReference>
<accession>A0ABP6M345</accession>
<gene>
    <name evidence="4" type="primary">fhaB</name>
    <name evidence="4" type="ORF">GCM10010529_27770</name>
</gene>
<dbReference type="RefSeq" id="WP_311026251.1">
    <property type="nucleotide sequence ID" value="NZ_BAAAVT010000022.1"/>
</dbReference>
<name>A0ABP6M345_9MICC</name>
<dbReference type="Gene3D" id="2.60.200.20">
    <property type="match status" value="1"/>
</dbReference>
<dbReference type="SUPFAM" id="SSF49879">
    <property type="entry name" value="SMAD/FHA domain"/>
    <property type="match status" value="1"/>
</dbReference>
<keyword evidence="1" id="KW-0597">Phosphoprotein</keyword>
<reference evidence="5" key="1">
    <citation type="journal article" date="2019" name="Int. J. Syst. Evol. Microbiol.">
        <title>The Global Catalogue of Microorganisms (GCM) 10K type strain sequencing project: providing services to taxonomists for standard genome sequencing and annotation.</title>
        <authorList>
            <consortium name="The Broad Institute Genomics Platform"/>
            <consortium name="The Broad Institute Genome Sequencing Center for Infectious Disease"/>
            <person name="Wu L."/>
            <person name="Ma J."/>
        </authorList>
    </citation>
    <scope>NUCLEOTIDE SEQUENCE [LARGE SCALE GENOMIC DNA]</scope>
    <source>
        <strain evidence="5">JCM 14309</strain>
    </source>
</reference>
<dbReference type="InterPro" id="IPR000253">
    <property type="entry name" value="FHA_dom"/>
</dbReference>
<dbReference type="PROSITE" id="PS50006">
    <property type="entry name" value="FHA_DOMAIN"/>
    <property type="match status" value="1"/>
</dbReference>
<keyword evidence="5" id="KW-1185">Reference proteome</keyword>
<evidence type="ECO:0000256" key="2">
    <source>
        <dbReference type="SAM" id="MobiDB-lite"/>
    </source>
</evidence>
<dbReference type="PANTHER" id="PTHR23308">
    <property type="entry name" value="NUCLEAR INHIBITOR OF PROTEIN PHOSPHATASE-1"/>
    <property type="match status" value="1"/>
</dbReference>